<keyword evidence="1" id="KW-0238">DNA-binding</keyword>
<dbReference type="Pfam" id="PF01381">
    <property type="entry name" value="HTH_3"/>
    <property type="match status" value="1"/>
</dbReference>
<dbReference type="SUPFAM" id="SSF47413">
    <property type="entry name" value="lambda repressor-like DNA-binding domains"/>
    <property type="match status" value="1"/>
</dbReference>
<evidence type="ECO:0000313" key="4">
    <source>
        <dbReference type="Proteomes" id="UP000001661"/>
    </source>
</evidence>
<evidence type="ECO:0000256" key="1">
    <source>
        <dbReference type="ARBA" id="ARBA00023125"/>
    </source>
</evidence>
<name>D9QTA0_ACEAZ</name>
<feature type="domain" description="HTH cro/C1-type" evidence="2">
    <location>
        <begin position="7"/>
        <end position="61"/>
    </location>
</feature>
<dbReference type="Proteomes" id="UP000001661">
    <property type="component" value="Chromosome"/>
</dbReference>
<dbReference type="InterPro" id="IPR010982">
    <property type="entry name" value="Lambda_DNA-bd_dom_sf"/>
</dbReference>
<dbReference type="PANTHER" id="PTHR46558:SF14">
    <property type="entry name" value="HTH-TYPE TRANSCRIPTIONAL REGULATOR ANSR"/>
    <property type="match status" value="1"/>
</dbReference>
<dbReference type="eggNOG" id="COG1396">
    <property type="taxonomic scope" value="Bacteria"/>
</dbReference>
<gene>
    <name evidence="3" type="ordered locus">Acear_2110</name>
</gene>
<sequence length="129" mass="15196">MKFNKRLKKLRLEHNLRQKDIAEDLNLTPSAIGFYEQGKRKPDFEMLSRLADYFEVSVDYLLGRTKKDQFYHSQQKQGKMVKENQTNYCAQDNEVPNRDDLAKLVQQAESLPPKAIQALIEFIQTMEEE</sequence>
<dbReference type="GO" id="GO:0003677">
    <property type="term" value="F:DNA binding"/>
    <property type="evidence" value="ECO:0007669"/>
    <property type="project" value="UniProtKB-KW"/>
</dbReference>
<dbReference type="SMART" id="SM00530">
    <property type="entry name" value="HTH_XRE"/>
    <property type="match status" value="1"/>
</dbReference>
<protein>
    <submittedName>
        <fullName evidence="3">Transcriptional regulator, XRE family</fullName>
    </submittedName>
</protein>
<accession>D9QTA0</accession>
<dbReference type="KEGG" id="aar:Acear_2110"/>
<dbReference type="InterPro" id="IPR001387">
    <property type="entry name" value="Cro/C1-type_HTH"/>
</dbReference>
<dbReference type="AlphaFoldDB" id="D9QTA0"/>
<evidence type="ECO:0000313" key="3">
    <source>
        <dbReference type="EMBL" id="ADL13600.1"/>
    </source>
</evidence>
<evidence type="ECO:0000259" key="2">
    <source>
        <dbReference type="PROSITE" id="PS50943"/>
    </source>
</evidence>
<dbReference type="HOGENOM" id="CLU_066192_4_0_9"/>
<dbReference type="PROSITE" id="PS50943">
    <property type="entry name" value="HTH_CROC1"/>
    <property type="match status" value="1"/>
</dbReference>
<reference evidence="3 4" key="1">
    <citation type="journal article" date="2010" name="Stand. Genomic Sci.">
        <title>Complete genome sequence of Acetohalobium arabaticum type strain (Z-7288).</title>
        <authorList>
            <person name="Sikorski J."/>
            <person name="Lapidus A."/>
            <person name="Chertkov O."/>
            <person name="Lucas S."/>
            <person name="Copeland A."/>
            <person name="Glavina Del Rio T."/>
            <person name="Nolan M."/>
            <person name="Tice H."/>
            <person name="Cheng J.F."/>
            <person name="Han C."/>
            <person name="Brambilla E."/>
            <person name="Pitluck S."/>
            <person name="Liolios K."/>
            <person name="Ivanova N."/>
            <person name="Mavromatis K."/>
            <person name="Mikhailova N."/>
            <person name="Pati A."/>
            <person name="Bruce D."/>
            <person name="Detter C."/>
            <person name="Tapia R."/>
            <person name="Goodwin L."/>
            <person name="Chen A."/>
            <person name="Palaniappan K."/>
            <person name="Land M."/>
            <person name="Hauser L."/>
            <person name="Chang Y.J."/>
            <person name="Jeffries C.D."/>
            <person name="Rohde M."/>
            <person name="Goker M."/>
            <person name="Spring S."/>
            <person name="Woyke T."/>
            <person name="Bristow J."/>
            <person name="Eisen J.A."/>
            <person name="Markowitz V."/>
            <person name="Hugenholtz P."/>
            <person name="Kyrpides N.C."/>
            <person name="Klenk H.P."/>
        </authorList>
    </citation>
    <scope>NUCLEOTIDE SEQUENCE [LARGE SCALE GENOMIC DNA]</scope>
    <source>
        <strain evidence="4">ATCC 49924 / DSM 5501 / Z-7288</strain>
    </source>
</reference>
<dbReference type="CDD" id="cd00093">
    <property type="entry name" value="HTH_XRE"/>
    <property type="match status" value="1"/>
</dbReference>
<organism evidence="3 4">
    <name type="scientific">Acetohalobium arabaticum (strain ATCC 49924 / DSM 5501 / Z-7288)</name>
    <dbReference type="NCBI Taxonomy" id="574087"/>
    <lineage>
        <taxon>Bacteria</taxon>
        <taxon>Bacillati</taxon>
        <taxon>Bacillota</taxon>
        <taxon>Clostridia</taxon>
        <taxon>Halanaerobiales</taxon>
        <taxon>Halobacteroidaceae</taxon>
        <taxon>Acetohalobium</taxon>
    </lineage>
</organism>
<dbReference type="OrthoDB" id="1766270at2"/>
<keyword evidence="4" id="KW-1185">Reference proteome</keyword>
<dbReference type="EMBL" id="CP002105">
    <property type="protein sequence ID" value="ADL13600.1"/>
    <property type="molecule type" value="Genomic_DNA"/>
</dbReference>
<proteinExistence type="predicted"/>
<dbReference type="RefSeq" id="WP_013279043.1">
    <property type="nucleotide sequence ID" value="NC_014378.1"/>
</dbReference>
<dbReference type="Gene3D" id="1.10.260.40">
    <property type="entry name" value="lambda repressor-like DNA-binding domains"/>
    <property type="match status" value="1"/>
</dbReference>
<dbReference type="PANTHER" id="PTHR46558">
    <property type="entry name" value="TRACRIPTIONAL REGULATORY PROTEIN-RELATED-RELATED"/>
    <property type="match status" value="1"/>
</dbReference>